<feature type="region of interest" description="Disordered" evidence="7">
    <location>
        <begin position="1"/>
        <end position="21"/>
    </location>
</feature>
<dbReference type="InterPro" id="IPR003838">
    <property type="entry name" value="ABC3_permease_C"/>
</dbReference>
<comment type="similarity">
    <text evidence="6">Belongs to the ABC-4 integral membrane protein family.</text>
</comment>
<accession>A0A810MSY0</accession>
<feature type="transmembrane region" description="Helical" evidence="8">
    <location>
        <begin position="40"/>
        <end position="63"/>
    </location>
</feature>
<feature type="domain" description="MacB-like periplasmic core" evidence="10">
    <location>
        <begin position="511"/>
        <end position="709"/>
    </location>
</feature>
<dbReference type="Pfam" id="PF02687">
    <property type="entry name" value="FtsX"/>
    <property type="match status" value="2"/>
</dbReference>
<evidence type="ECO:0000256" key="1">
    <source>
        <dbReference type="ARBA" id="ARBA00004651"/>
    </source>
</evidence>
<evidence type="ECO:0000256" key="5">
    <source>
        <dbReference type="ARBA" id="ARBA00023136"/>
    </source>
</evidence>
<feature type="transmembrane region" description="Helical" evidence="8">
    <location>
        <begin position="336"/>
        <end position="361"/>
    </location>
</feature>
<dbReference type="Proteomes" id="UP000680866">
    <property type="component" value="Chromosome"/>
</dbReference>
<dbReference type="InterPro" id="IPR025857">
    <property type="entry name" value="MacB_PCD"/>
</dbReference>
<dbReference type="GO" id="GO:0005886">
    <property type="term" value="C:plasma membrane"/>
    <property type="evidence" value="ECO:0007669"/>
    <property type="project" value="UniProtKB-SubCell"/>
</dbReference>
<gene>
    <name evidence="11" type="ORF">Prubr_06210</name>
</gene>
<keyword evidence="3 8" id="KW-0812">Transmembrane</keyword>
<feature type="transmembrane region" description="Helical" evidence="8">
    <location>
        <begin position="381"/>
        <end position="403"/>
    </location>
</feature>
<evidence type="ECO:0000256" key="8">
    <source>
        <dbReference type="SAM" id="Phobius"/>
    </source>
</evidence>
<dbReference type="InterPro" id="IPR050250">
    <property type="entry name" value="Macrolide_Exporter_MacB"/>
</dbReference>
<evidence type="ECO:0000313" key="12">
    <source>
        <dbReference type="Proteomes" id="UP000680866"/>
    </source>
</evidence>
<feature type="domain" description="ABC3 transporter permease C-terminal" evidence="9">
    <location>
        <begin position="288"/>
        <end position="408"/>
    </location>
</feature>
<dbReference type="AlphaFoldDB" id="A0A810MSY0"/>
<evidence type="ECO:0000256" key="7">
    <source>
        <dbReference type="SAM" id="MobiDB-lite"/>
    </source>
</evidence>
<feature type="transmembrane region" description="Helical" evidence="8">
    <location>
        <begin position="430"/>
        <end position="452"/>
    </location>
</feature>
<keyword evidence="2" id="KW-1003">Cell membrane</keyword>
<organism evidence="11 12">
    <name type="scientific">Polymorphospora rubra</name>
    <dbReference type="NCBI Taxonomy" id="338584"/>
    <lineage>
        <taxon>Bacteria</taxon>
        <taxon>Bacillati</taxon>
        <taxon>Actinomycetota</taxon>
        <taxon>Actinomycetes</taxon>
        <taxon>Micromonosporales</taxon>
        <taxon>Micromonosporaceae</taxon>
        <taxon>Polymorphospora</taxon>
    </lineage>
</organism>
<feature type="domain" description="MacB-like periplasmic core" evidence="10">
    <location>
        <begin position="44"/>
        <end position="252"/>
    </location>
</feature>
<feature type="transmembrane region" description="Helical" evidence="8">
    <location>
        <begin position="514"/>
        <end position="534"/>
    </location>
</feature>
<name>A0A810MSY0_9ACTN</name>
<dbReference type="PANTHER" id="PTHR30572">
    <property type="entry name" value="MEMBRANE COMPONENT OF TRANSPORTER-RELATED"/>
    <property type="match status" value="1"/>
</dbReference>
<feature type="transmembrane region" description="Helical" evidence="8">
    <location>
        <begin position="785"/>
        <end position="818"/>
    </location>
</feature>
<keyword evidence="4 8" id="KW-1133">Transmembrane helix</keyword>
<dbReference type="GO" id="GO:0022857">
    <property type="term" value="F:transmembrane transporter activity"/>
    <property type="evidence" value="ECO:0007669"/>
    <property type="project" value="TreeGrafter"/>
</dbReference>
<keyword evidence="12" id="KW-1185">Reference proteome</keyword>
<dbReference type="KEGG" id="pry:Prubr_06210"/>
<evidence type="ECO:0000256" key="3">
    <source>
        <dbReference type="ARBA" id="ARBA00022692"/>
    </source>
</evidence>
<dbReference type="EMBL" id="AP023359">
    <property type="protein sequence ID" value="BCJ63600.1"/>
    <property type="molecule type" value="Genomic_DNA"/>
</dbReference>
<evidence type="ECO:0000256" key="2">
    <source>
        <dbReference type="ARBA" id="ARBA00022475"/>
    </source>
</evidence>
<evidence type="ECO:0000259" key="9">
    <source>
        <dbReference type="Pfam" id="PF02687"/>
    </source>
</evidence>
<feature type="compositionally biased region" description="Basic and acidic residues" evidence="7">
    <location>
        <begin position="1"/>
        <end position="15"/>
    </location>
</feature>
<feature type="transmembrane region" description="Helical" evidence="8">
    <location>
        <begin position="830"/>
        <end position="850"/>
    </location>
</feature>
<evidence type="ECO:0000259" key="10">
    <source>
        <dbReference type="Pfam" id="PF12704"/>
    </source>
</evidence>
<feature type="transmembrane region" description="Helical" evidence="8">
    <location>
        <begin position="281"/>
        <end position="309"/>
    </location>
</feature>
<reference evidence="11" key="1">
    <citation type="submission" date="2020-08" db="EMBL/GenBank/DDBJ databases">
        <title>Whole genome shotgun sequence of Polymorphospora rubra NBRC 101157.</title>
        <authorList>
            <person name="Komaki H."/>
            <person name="Tamura T."/>
        </authorList>
    </citation>
    <scope>NUCLEOTIDE SEQUENCE</scope>
    <source>
        <strain evidence="11">NBRC 101157</strain>
    </source>
</reference>
<evidence type="ECO:0000256" key="6">
    <source>
        <dbReference type="ARBA" id="ARBA00038076"/>
    </source>
</evidence>
<feature type="transmembrane region" description="Helical" evidence="8">
    <location>
        <begin position="736"/>
        <end position="764"/>
    </location>
</feature>
<comment type="subcellular location">
    <subcellularLocation>
        <location evidence="1">Cell membrane</location>
        <topology evidence="1">Multi-pass membrane protein</topology>
    </subcellularLocation>
</comment>
<keyword evidence="5 8" id="KW-0472">Membrane</keyword>
<feature type="domain" description="ABC3 transporter permease C-terminal" evidence="9">
    <location>
        <begin position="743"/>
        <end position="859"/>
    </location>
</feature>
<evidence type="ECO:0000313" key="11">
    <source>
        <dbReference type="EMBL" id="BCJ63600.1"/>
    </source>
</evidence>
<dbReference type="Pfam" id="PF12704">
    <property type="entry name" value="MacB_PCD"/>
    <property type="match status" value="2"/>
</dbReference>
<protein>
    <submittedName>
        <fullName evidence="11">ABC transporter substrate-binding protein</fullName>
    </submittedName>
</protein>
<dbReference type="PANTHER" id="PTHR30572:SF4">
    <property type="entry name" value="ABC TRANSPORTER PERMEASE YTRF"/>
    <property type="match status" value="1"/>
</dbReference>
<sequence>MVSGRSGRETDRRAEPSPTRRLPVNRPLLRLALAGLRAHAVRLLLTAAAVVVGVSFLAGTLVYGDTARAAFYDDLARSARNVDVVVEPPTAELIETATVARIGALDGVAAVDGRITTWLGMLDRDGRLLMNSSHVGYALSLPAVDTLAPYDLTAGRLPATTGEVAVEQGTLDRARYALGDVITVVDRAGEPHPLTVVGAVDLGVNRLYGGSSVVALTGADLATLTGTERYAQIVVTAERGTDPAVLRDRIATAVDGRYEVITGDRLRDRLARDAAKYVDGFLAVLVGFGLVSLTVSGFVIYNTFAILAAQRTRELALLRCVGATRRQVTGSVLLEALLLGVVASVGGLVASLLVGYGLIWGRELVATDIPLHAPVVRWPTVAVALGFGTFVAVASALVPALGAGRVSPLTALRDSVLAESPAGRGRTVRIAVAAALVGTGLLAGAAGLTLAFTGLPLVLGGGMLAFLGTVVAAPLLVPAAVRAVGWLPARIFGTVPGLAVAGARRNPRRAAATTMALMIGVALMSMFSVLLATAREQTGRELEENFPVEFVLRNARVDGAPDARRGPLPPELAGVLAARPEFATVAEVRLRHEFLGDRLRVWSVPAEQLRGPIVPEVVDGSIAGLRPGTVAVSRRLADARALAVGDSVPLGTLGPLTVVAVYDDAPTEGAALVAAEQFDSVYGHTDPDELLVDLAPGVTTAVGRQAIDAVLRDHPVVQVSSQADQTDRLTASLDELLGIFAALLGMSVLIALFGIGNTLSLSVFERARESATMRALGMSRRQLRAVLLTEAALVAAVGALAGVLLGVAVGWAAAIGLISAYGHGLPVVPVGQLALFVALAAGAGVLAALLPARRAARAPIVTAMADHG</sequence>
<feature type="transmembrane region" description="Helical" evidence="8">
    <location>
        <begin position="458"/>
        <end position="481"/>
    </location>
</feature>
<evidence type="ECO:0000256" key="4">
    <source>
        <dbReference type="ARBA" id="ARBA00022989"/>
    </source>
</evidence>
<proteinExistence type="inferred from homology"/>